<feature type="non-terminal residue" evidence="2">
    <location>
        <position position="493"/>
    </location>
</feature>
<dbReference type="Proteomes" id="UP001203297">
    <property type="component" value="Unassembled WGS sequence"/>
</dbReference>
<dbReference type="AlphaFoldDB" id="A0AAD4M6D4"/>
<accession>A0AAD4M6D4</accession>
<organism evidence="2 3">
    <name type="scientific">Multifurca ochricompacta</name>
    <dbReference type="NCBI Taxonomy" id="376703"/>
    <lineage>
        <taxon>Eukaryota</taxon>
        <taxon>Fungi</taxon>
        <taxon>Dikarya</taxon>
        <taxon>Basidiomycota</taxon>
        <taxon>Agaricomycotina</taxon>
        <taxon>Agaricomycetes</taxon>
        <taxon>Russulales</taxon>
        <taxon>Russulaceae</taxon>
        <taxon>Multifurca</taxon>
    </lineage>
</organism>
<evidence type="ECO:0000313" key="3">
    <source>
        <dbReference type="Proteomes" id="UP001203297"/>
    </source>
</evidence>
<reference evidence="2" key="1">
    <citation type="journal article" date="2022" name="New Phytol.">
        <title>Evolutionary transition to the ectomycorrhizal habit in the genomes of a hyperdiverse lineage of mushroom-forming fungi.</title>
        <authorList>
            <person name="Looney B."/>
            <person name="Miyauchi S."/>
            <person name="Morin E."/>
            <person name="Drula E."/>
            <person name="Courty P.E."/>
            <person name="Kohler A."/>
            <person name="Kuo A."/>
            <person name="LaButti K."/>
            <person name="Pangilinan J."/>
            <person name="Lipzen A."/>
            <person name="Riley R."/>
            <person name="Andreopoulos W."/>
            <person name="He G."/>
            <person name="Johnson J."/>
            <person name="Nolan M."/>
            <person name="Tritt A."/>
            <person name="Barry K.W."/>
            <person name="Grigoriev I.V."/>
            <person name="Nagy L.G."/>
            <person name="Hibbett D."/>
            <person name="Henrissat B."/>
            <person name="Matheny P.B."/>
            <person name="Labbe J."/>
            <person name="Martin F.M."/>
        </authorList>
    </citation>
    <scope>NUCLEOTIDE SEQUENCE</scope>
    <source>
        <strain evidence="2">BPL690</strain>
    </source>
</reference>
<feature type="compositionally biased region" description="Polar residues" evidence="1">
    <location>
        <begin position="1"/>
        <end position="14"/>
    </location>
</feature>
<protein>
    <submittedName>
        <fullName evidence="2">Uncharacterized protein</fullName>
    </submittedName>
</protein>
<gene>
    <name evidence="2" type="ORF">B0F90DRAFT_1708258</name>
</gene>
<feature type="compositionally biased region" description="Low complexity" evidence="1">
    <location>
        <begin position="105"/>
        <end position="116"/>
    </location>
</feature>
<proteinExistence type="predicted"/>
<evidence type="ECO:0000313" key="2">
    <source>
        <dbReference type="EMBL" id="KAI0303695.1"/>
    </source>
</evidence>
<feature type="region of interest" description="Disordered" evidence="1">
    <location>
        <begin position="1"/>
        <end position="133"/>
    </location>
</feature>
<evidence type="ECO:0000256" key="1">
    <source>
        <dbReference type="SAM" id="MobiDB-lite"/>
    </source>
</evidence>
<comment type="caution">
    <text evidence="2">The sequence shown here is derived from an EMBL/GenBank/DDBJ whole genome shotgun (WGS) entry which is preliminary data.</text>
</comment>
<dbReference type="EMBL" id="WTXG01000008">
    <property type="protein sequence ID" value="KAI0303695.1"/>
    <property type="molecule type" value="Genomic_DNA"/>
</dbReference>
<sequence>PQKTPQRGRFSTPSKLLHSLPVESSQAPHTLCRGKDKSPVRLYKPKEYMELASRRSAASGGPRTSSTTLPRGQPRFPSTMEPSTQRRVASATETPTHTRIFGRGPPTFNSSNSTSPRYNGLPRHRTRSSSPTKALALPIGVVSPRRRPCEPDPARPTVQLLRVIYKCWDKESEKDFEWTINDALLRGGCEERECRDIWIDLRCAVKHLWPSLENTATGVEYDYCGITRDPNINEKHSSLERVGFSMSPDAFDCARELVRELVELGCTSERLLVENINPFFMIYAFADSDLPLPHGFSRQLFWKHLDGIVRQQEGLRHDDPEDIVGTLVTIKSTGKVVEPDERPVYELRLVINRDHWAVRSSLGNFWYEAADLDDRNIPCFALLDALTRWLPHWRGGILQVLTSDVCVMWGIRGMCSGAWAVAREICERYDVVLRARFVERMEECAQPYRHQRLDRSPGPLRDLDVVYAVARELMAPGQEHNVPYRNMISHLMA</sequence>
<feature type="compositionally biased region" description="Polar residues" evidence="1">
    <location>
        <begin position="80"/>
        <end position="97"/>
    </location>
</feature>
<feature type="compositionally biased region" description="Basic and acidic residues" evidence="1">
    <location>
        <begin position="33"/>
        <end position="53"/>
    </location>
</feature>
<keyword evidence="3" id="KW-1185">Reference proteome</keyword>
<name>A0AAD4M6D4_9AGAM</name>